<dbReference type="RefSeq" id="WP_207335847.1">
    <property type="nucleotide sequence ID" value="NZ_JAFMYU010000009.1"/>
</dbReference>
<gene>
    <name evidence="1" type="ORF">J2I48_12780</name>
</gene>
<sequence length="172" mass="19403">MITYELGQPYPHKAYYPKREEIRAVMDHSFFHIVYYCTQPEADGPNWQKGPLSYGVHVSEDIPCFLVHLTGIGLAFEVTLNVHTLGNDLVDGWLNSDRTLVPMLLMDAQTNVIRAMRMLSIKPGVAAALRDCLERQDARYADVAAVDQATDDVLNSVNTRQLLRSTTMYRAS</sequence>
<evidence type="ECO:0000313" key="1">
    <source>
        <dbReference type="EMBL" id="MBO0931876.1"/>
    </source>
</evidence>
<organism evidence="1 2">
    <name type="scientific">Fibrella aquatilis</name>
    <dbReference type="NCBI Taxonomy" id="2817059"/>
    <lineage>
        <taxon>Bacteria</taxon>
        <taxon>Pseudomonadati</taxon>
        <taxon>Bacteroidota</taxon>
        <taxon>Cytophagia</taxon>
        <taxon>Cytophagales</taxon>
        <taxon>Spirosomataceae</taxon>
        <taxon>Fibrella</taxon>
    </lineage>
</organism>
<protein>
    <submittedName>
        <fullName evidence="1">Uncharacterized protein</fullName>
    </submittedName>
</protein>
<evidence type="ECO:0000313" key="2">
    <source>
        <dbReference type="Proteomes" id="UP000664795"/>
    </source>
</evidence>
<dbReference type="EMBL" id="JAFMYU010000009">
    <property type="protein sequence ID" value="MBO0931876.1"/>
    <property type="molecule type" value="Genomic_DNA"/>
</dbReference>
<proteinExistence type="predicted"/>
<keyword evidence="2" id="KW-1185">Reference proteome</keyword>
<name>A0A939G4R6_9BACT</name>
<comment type="caution">
    <text evidence="1">The sequence shown here is derived from an EMBL/GenBank/DDBJ whole genome shotgun (WGS) entry which is preliminary data.</text>
</comment>
<accession>A0A939G4R6</accession>
<dbReference type="Proteomes" id="UP000664795">
    <property type="component" value="Unassembled WGS sequence"/>
</dbReference>
<reference evidence="1 2" key="1">
    <citation type="submission" date="2021-03" db="EMBL/GenBank/DDBJ databases">
        <title>Fibrella sp. HMF5036 genome sequencing and assembly.</title>
        <authorList>
            <person name="Kang H."/>
            <person name="Kim H."/>
            <person name="Bae S."/>
            <person name="Joh K."/>
        </authorList>
    </citation>
    <scope>NUCLEOTIDE SEQUENCE [LARGE SCALE GENOMIC DNA]</scope>
    <source>
        <strain evidence="1 2">HMF5036</strain>
    </source>
</reference>
<dbReference type="AlphaFoldDB" id="A0A939G4R6"/>